<feature type="region of interest" description="Disordered" evidence="1">
    <location>
        <begin position="456"/>
        <end position="475"/>
    </location>
</feature>
<feature type="domain" description="TRF2/HOY1 PH-like" evidence="2">
    <location>
        <begin position="125"/>
        <end position="242"/>
    </location>
</feature>
<accession>A0A8T0XBB6</accession>
<dbReference type="Proteomes" id="UP000823388">
    <property type="component" value="Chromosome 1N"/>
</dbReference>
<feature type="compositionally biased region" description="Polar residues" evidence="1">
    <location>
        <begin position="464"/>
        <end position="473"/>
    </location>
</feature>
<feature type="region of interest" description="Disordered" evidence="1">
    <location>
        <begin position="1"/>
        <end position="56"/>
    </location>
</feature>
<dbReference type="AlphaFoldDB" id="A0A8T0XBB6"/>
<gene>
    <name evidence="3" type="ORF">PVAP13_1NG509800</name>
</gene>
<feature type="compositionally biased region" description="Low complexity" evidence="1">
    <location>
        <begin position="18"/>
        <end position="28"/>
    </location>
</feature>
<dbReference type="PANTHER" id="PTHR33494:SF16">
    <property type="match status" value="1"/>
</dbReference>
<feature type="region of interest" description="Disordered" evidence="1">
    <location>
        <begin position="90"/>
        <end position="118"/>
    </location>
</feature>
<organism evidence="3 4">
    <name type="scientific">Panicum virgatum</name>
    <name type="common">Blackwell switchgrass</name>
    <dbReference type="NCBI Taxonomy" id="38727"/>
    <lineage>
        <taxon>Eukaryota</taxon>
        <taxon>Viridiplantae</taxon>
        <taxon>Streptophyta</taxon>
        <taxon>Embryophyta</taxon>
        <taxon>Tracheophyta</taxon>
        <taxon>Spermatophyta</taxon>
        <taxon>Magnoliopsida</taxon>
        <taxon>Liliopsida</taxon>
        <taxon>Poales</taxon>
        <taxon>Poaceae</taxon>
        <taxon>PACMAD clade</taxon>
        <taxon>Panicoideae</taxon>
        <taxon>Panicodae</taxon>
        <taxon>Paniceae</taxon>
        <taxon>Panicinae</taxon>
        <taxon>Panicum</taxon>
        <taxon>Panicum sect. Hiantes</taxon>
    </lineage>
</organism>
<name>A0A8T0XBB6_PANVG</name>
<dbReference type="OrthoDB" id="1516808at2759"/>
<evidence type="ECO:0000313" key="3">
    <source>
        <dbReference type="EMBL" id="KAG2654613.1"/>
    </source>
</evidence>
<dbReference type="InterPro" id="IPR057939">
    <property type="entry name" value="TRF2_HOY1_PH"/>
</dbReference>
<reference evidence="3" key="1">
    <citation type="submission" date="2020-05" db="EMBL/GenBank/DDBJ databases">
        <title>WGS assembly of Panicum virgatum.</title>
        <authorList>
            <person name="Lovell J.T."/>
            <person name="Jenkins J."/>
            <person name="Shu S."/>
            <person name="Juenger T.E."/>
            <person name="Schmutz J."/>
        </authorList>
    </citation>
    <scope>NUCLEOTIDE SEQUENCE</scope>
    <source>
        <strain evidence="3">AP13</strain>
    </source>
</reference>
<evidence type="ECO:0000259" key="2">
    <source>
        <dbReference type="Pfam" id="PF24818"/>
    </source>
</evidence>
<feature type="compositionally biased region" description="Polar residues" evidence="1">
    <location>
        <begin position="90"/>
        <end position="102"/>
    </location>
</feature>
<protein>
    <recommendedName>
        <fullName evidence="2">TRF2/HOY1 PH-like domain-containing protein</fullName>
    </recommendedName>
</protein>
<keyword evidence="4" id="KW-1185">Reference proteome</keyword>
<dbReference type="EMBL" id="CM029038">
    <property type="protein sequence ID" value="KAG2654613.1"/>
    <property type="molecule type" value="Genomic_DNA"/>
</dbReference>
<dbReference type="PANTHER" id="PTHR33494">
    <property type="entry name" value="OS02G0793800 PROTEIN"/>
    <property type="match status" value="1"/>
</dbReference>
<comment type="caution">
    <text evidence="3">The sequence shown here is derived from an EMBL/GenBank/DDBJ whole genome shotgun (WGS) entry which is preliminary data.</text>
</comment>
<evidence type="ECO:0000313" key="4">
    <source>
        <dbReference type="Proteomes" id="UP000823388"/>
    </source>
</evidence>
<proteinExistence type="predicted"/>
<sequence length="512" mass="55837">MVQLPGSGKRRAEPAPAPAVKLEAAAPEGFGGGDGPPPKRVKAVPLQQPPPVQDMSCDVLDEPSPLGLRLRKSPSLLDLIQMKLSQAKSSGEQFGVHNTTSDTPKKKDVKKSGASTAGERMKASNFHANILKIGNWEYISRYEGDLVAKCYFAKHKLVWEVLHDGLKSKIEIQWSDITALNATCPENEQGTLDLVLARPPLFFKETDPQPRKHTLWQAASDFTDGQASLNRRHTLHCHSSLLSKNFEKLIQCDQRLYELSQQPGAILGTPDFEPRRSIFENPNESKDCLGFNGLKCEQEGSFPSFNDPASTCTFSSLSKNAGQPINIGSGATDFQGRDVPQEPKNCNQWNQLKVPGLRASISVEDLVNHLGNCIGEQRSAGDPPLANNEGQSTEVLEDLVQYLFSDTQGLPATDDKYLMARVDSLYSLLEKDTVASTTPKPECSDGGNIGIIQVDSDGSDEELNSSPARNTAGGTEIMPAISRKDSFGELLLNLPRIASIPQFLFNIPEDSD</sequence>
<dbReference type="Pfam" id="PF24818">
    <property type="entry name" value="PH_TRF2_HOY1"/>
    <property type="match status" value="1"/>
</dbReference>
<evidence type="ECO:0000256" key="1">
    <source>
        <dbReference type="SAM" id="MobiDB-lite"/>
    </source>
</evidence>